<comment type="caution">
    <text evidence="2">The sequence shown here is derived from an EMBL/GenBank/DDBJ whole genome shotgun (WGS) entry which is preliminary data.</text>
</comment>
<accession>A0ABW4LPS0</accession>
<evidence type="ECO:0000259" key="1">
    <source>
        <dbReference type="PROSITE" id="PS51186"/>
    </source>
</evidence>
<keyword evidence="2" id="KW-0808">Transferase</keyword>
<dbReference type="InterPro" id="IPR000182">
    <property type="entry name" value="GNAT_dom"/>
</dbReference>
<dbReference type="Proteomes" id="UP001597214">
    <property type="component" value="Unassembled WGS sequence"/>
</dbReference>
<dbReference type="RefSeq" id="WP_377928047.1">
    <property type="nucleotide sequence ID" value="NZ_JBHUEM010000012.1"/>
</dbReference>
<evidence type="ECO:0000313" key="2">
    <source>
        <dbReference type="EMBL" id="MFD1736866.1"/>
    </source>
</evidence>
<dbReference type="EC" id="2.3.-.-" evidence="2"/>
<dbReference type="CDD" id="cd04301">
    <property type="entry name" value="NAT_SF"/>
    <property type="match status" value="1"/>
</dbReference>
<dbReference type="PROSITE" id="PS51186">
    <property type="entry name" value="GNAT"/>
    <property type="match status" value="1"/>
</dbReference>
<keyword evidence="3" id="KW-1185">Reference proteome</keyword>
<evidence type="ECO:0000313" key="3">
    <source>
        <dbReference type="Proteomes" id="UP001597214"/>
    </source>
</evidence>
<dbReference type="SUPFAM" id="SSF55729">
    <property type="entry name" value="Acyl-CoA N-acyltransferases (Nat)"/>
    <property type="match status" value="1"/>
</dbReference>
<name>A0ABW4LPS0_9BACI</name>
<keyword evidence="2" id="KW-0012">Acyltransferase</keyword>
<dbReference type="EMBL" id="JBHUEM010000012">
    <property type="protein sequence ID" value="MFD1736866.1"/>
    <property type="molecule type" value="Genomic_DNA"/>
</dbReference>
<protein>
    <submittedName>
        <fullName evidence="2">GNAT family N-acetyltransferase</fullName>
        <ecNumber evidence="2">2.3.-.-</ecNumber>
    </submittedName>
</protein>
<gene>
    <name evidence="2" type="ORF">ACFSCX_09850</name>
</gene>
<dbReference type="GO" id="GO:0016746">
    <property type="term" value="F:acyltransferase activity"/>
    <property type="evidence" value="ECO:0007669"/>
    <property type="project" value="UniProtKB-KW"/>
</dbReference>
<dbReference type="Pfam" id="PF00583">
    <property type="entry name" value="Acetyltransf_1"/>
    <property type="match status" value="1"/>
</dbReference>
<dbReference type="InterPro" id="IPR016181">
    <property type="entry name" value="Acyl_CoA_acyltransferase"/>
</dbReference>
<dbReference type="Gene3D" id="3.40.630.30">
    <property type="match status" value="1"/>
</dbReference>
<organism evidence="2 3">
    <name type="scientific">Bacillus salitolerans</name>
    <dbReference type="NCBI Taxonomy" id="1437434"/>
    <lineage>
        <taxon>Bacteria</taxon>
        <taxon>Bacillati</taxon>
        <taxon>Bacillota</taxon>
        <taxon>Bacilli</taxon>
        <taxon>Bacillales</taxon>
        <taxon>Bacillaceae</taxon>
        <taxon>Bacillus</taxon>
    </lineage>
</organism>
<sequence length="132" mass="15071">MIVKATDKDIEFILTKATDAASEGVQQEVSPEKTEVLFTSILKNGGYYLVCKSSEEEFCGWILLGENKDYFTDIKHGFIYDIYVLPSFRGKSISKKLINEGIKSLKSKGYNEIRLNVYSSNHAKEIYKKNRI</sequence>
<feature type="domain" description="N-acetyltransferase" evidence="1">
    <location>
        <begin position="1"/>
        <end position="132"/>
    </location>
</feature>
<proteinExistence type="predicted"/>
<reference evidence="3" key="1">
    <citation type="journal article" date="2019" name="Int. J. Syst. Evol. Microbiol.">
        <title>The Global Catalogue of Microorganisms (GCM) 10K type strain sequencing project: providing services to taxonomists for standard genome sequencing and annotation.</title>
        <authorList>
            <consortium name="The Broad Institute Genomics Platform"/>
            <consortium name="The Broad Institute Genome Sequencing Center for Infectious Disease"/>
            <person name="Wu L."/>
            <person name="Ma J."/>
        </authorList>
    </citation>
    <scope>NUCLEOTIDE SEQUENCE [LARGE SCALE GENOMIC DNA]</scope>
    <source>
        <strain evidence="3">CCUG 49339</strain>
    </source>
</reference>